<dbReference type="Proteomes" id="UP001139319">
    <property type="component" value="Unassembled WGS sequence"/>
</dbReference>
<dbReference type="SUPFAM" id="SSF55874">
    <property type="entry name" value="ATPase domain of HSP90 chaperone/DNA topoisomerase II/histidine kinase"/>
    <property type="match status" value="1"/>
</dbReference>
<evidence type="ECO:0000313" key="5">
    <source>
        <dbReference type="Proteomes" id="UP001139319"/>
    </source>
</evidence>
<dbReference type="Pfam" id="PF07228">
    <property type="entry name" value="SpoIIE"/>
    <property type="match status" value="1"/>
</dbReference>
<keyword evidence="5" id="KW-1185">Reference proteome</keyword>
<proteinExistence type="predicted"/>
<dbReference type="Gene3D" id="3.60.40.10">
    <property type="entry name" value="PPM-type phosphatase domain"/>
    <property type="match status" value="1"/>
</dbReference>
<dbReference type="InterPro" id="IPR036457">
    <property type="entry name" value="PPM-type-like_dom_sf"/>
</dbReference>
<dbReference type="InterPro" id="IPR011006">
    <property type="entry name" value="CheY-like_superfamily"/>
</dbReference>
<dbReference type="GO" id="GO:0016791">
    <property type="term" value="F:phosphatase activity"/>
    <property type="evidence" value="ECO:0007669"/>
    <property type="project" value="TreeGrafter"/>
</dbReference>
<comment type="caution">
    <text evidence="4">The sequence shown here is derived from an EMBL/GenBank/DDBJ whole genome shotgun (WGS) entry which is preliminary data.</text>
</comment>
<protein>
    <submittedName>
        <fullName evidence="4">Fused response regulator/phosphatase</fullName>
    </submittedName>
</protein>
<dbReference type="InterPro" id="IPR036890">
    <property type="entry name" value="HATPase_C_sf"/>
</dbReference>
<gene>
    <name evidence="4" type="ORF">M6D89_03320</name>
</gene>
<dbReference type="InterPro" id="IPR001789">
    <property type="entry name" value="Sig_transdc_resp-reg_receiver"/>
</dbReference>
<feature type="domain" description="Response regulatory" evidence="3">
    <location>
        <begin position="8"/>
        <end position="124"/>
    </location>
</feature>
<name>A0A9X2I185_9GAMM</name>
<dbReference type="PROSITE" id="PS50110">
    <property type="entry name" value="RESPONSE_REGULATORY"/>
    <property type="match status" value="1"/>
</dbReference>
<dbReference type="PANTHER" id="PTHR43156">
    <property type="entry name" value="STAGE II SPORULATION PROTEIN E-RELATED"/>
    <property type="match status" value="1"/>
</dbReference>
<evidence type="ECO:0000313" key="4">
    <source>
        <dbReference type="EMBL" id="MCP8898326.1"/>
    </source>
</evidence>
<dbReference type="Gene3D" id="3.30.565.10">
    <property type="entry name" value="Histidine kinase-like ATPase, C-terminal domain"/>
    <property type="match status" value="1"/>
</dbReference>
<dbReference type="SUPFAM" id="SSF81606">
    <property type="entry name" value="PP2C-like"/>
    <property type="match status" value="1"/>
</dbReference>
<dbReference type="InterPro" id="IPR052016">
    <property type="entry name" value="Bact_Sigma-Reg"/>
</dbReference>
<dbReference type="SUPFAM" id="SSF52172">
    <property type="entry name" value="CheY-like"/>
    <property type="match status" value="1"/>
</dbReference>
<dbReference type="PANTHER" id="PTHR43156:SF2">
    <property type="entry name" value="STAGE II SPORULATION PROTEIN E"/>
    <property type="match status" value="1"/>
</dbReference>
<keyword evidence="1" id="KW-0378">Hydrolase</keyword>
<dbReference type="GO" id="GO:0000160">
    <property type="term" value="P:phosphorelay signal transduction system"/>
    <property type="evidence" value="ECO:0007669"/>
    <property type="project" value="InterPro"/>
</dbReference>
<evidence type="ECO:0000256" key="1">
    <source>
        <dbReference type="ARBA" id="ARBA00022801"/>
    </source>
</evidence>
<keyword evidence="2" id="KW-0597">Phosphoprotein</keyword>
<dbReference type="Gene3D" id="3.40.50.2300">
    <property type="match status" value="1"/>
</dbReference>
<organism evidence="4 5">
    <name type="scientific">Gilvimarinus xylanilyticus</name>
    <dbReference type="NCBI Taxonomy" id="2944139"/>
    <lineage>
        <taxon>Bacteria</taxon>
        <taxon>Pseudomonadati</taxon>
        <taxon>Pseudomonadota</taxon>
        <taxon>Gammaproteobacteria</taxon>
        <taxon>Cellvibrionales</taxon>
        <taxon>Cellvibrionaceae</taxon>
        <taxon>Gilvimarinus</taxon>
    </lineage>
</organism>
<dbReference type="InterPro" id="IPR001932">
    <property type="entry name" value="PPM-type_phosphatase-like_dom"/>
</dbReference>
<sequence>MRDERAIRVLIADDTNTDRLILEAIVRKEGHEVISARDGTEALEQFERERPDIILLDALMPRMDGFETARRIKALAGEELIPIIFLTSLSDTQSLVKCLDAGGDDFISKPYNRVILQAKIRSFYRMRTMNRTMLEQRDQIARHNEHFLQEQTVAKQVFDNITSGGHLNNPNLRYFMSPLAVFNGDVMVAATTPAGNLMVLLGDFTGHGLPAAIGAMPLATTFYGMVGKGYSMADILSEINGKLKSLLPVGLFCCASMVELNFRKGTARIWNGGLPAAYIYRLGGSVEQVKSTHLPLGVVGNKDFKADAALYSLEEGERLYLWSDGIHEARNSDGDMFGEERVMAAFASNQTRQCMFDELLGQVKGFIGEGEKSDDLSLIELLMAPSSVAFNQQGQTSNDQSQLAEWSLAFEVKPSSFAIFDPLPLLLSVLLEVPGLRNHSGTLYTVISELYSNALEHGVLQLDSKMKTDPNGFDRYYELRKQRTAQVSEGFIRITLTHQTFDEGGCLTIEVADSGAGFETGALTSGNIERYSGRGVALVESLCDTVEYQPPGNKVRATYQWHRDD</sequence>
<dbReference type="RefSeq" id="WP_253966608.1">
    <property type="nucleotide sequence ID" value="NZ_JAMFTH010000001.1"/>
</dbReference>
<dbReference type="SMART" id="SM00448">
    <property type="entry name" value="REC"/>
    <property type="match status" value="1"/>
</dbReference>
<dbReference type="EMBL" id="JAMFTH010000001">
    <property type="protein sequence ID" value="MCP8898326.1"/>
    <property type="molecule type" value="Genomic_DNA"/>
</dbReference>
<dbReference type="AlphaFoldDB" id="A0A9X2I185"/>
<dbReference type="CDD" id="cd16936">
    <property type="entry name" value="HATPase_RsbW-like"/>
    <property type="match status" value="1"/>
</dbReference>
<dbReference type="Pfam" id="PF13581">
    <property type="entry name" value="HATPase_c_2"/>
    <property type="match status" value="1"/>
</dbReference>
<evidence type="ECO:0000259" key="3">
    <source>
        <dbReference type="PROSITE" id="PS50110"/>
    </source>
</evidence>
<reference evidence="4" key="2">
    <citation type="submission" date="2023-01" db="EMBL/GenBank/DDBJ databases">
        <title>Gilvimarinus xylanilyticus HB14 isolated from Caulerpa lentillifera aquaculture base in Hainan, China.</title>
        <authorList>
            <person name="Zhang Y.-J."/>
        </authorList>
    </citation>
    <scope>NUCLEOTIDE SEQUENCE</scope>
    <source>
        <strain evidence="4">HB14</strain>
    </source>
</reference>
<accession>A0A9X2I185</accession>
<reference evidence="4" key="1">
    <citation type="submission" date="2022-05" db="EMBL/GenBank/DDBJ databases">
        <authorList>
            <person name="Sun H.-N."/>
        </authorList>
    </citation>
    <scope>NUCLEOTIDE SEQUENCE</scope>
    <source>
        <strain evidence="4">HB14</strain>
    </source>
</reference>
<evidence type="ECO:0000256" key="2">
    <source>
        <dbReference type="PROSITE-ProRule" id="PRU00169"/>
    </source>
</evidence>
<dbReference type="Pfam" id="PF00072">
    <property type="entry name" value="Response_reg"/>
    <property type="match status" value="1"/>
</dbReference>
<feature type="modified residue" description="4-aspartylphosphate" evidence="2">
    <location>
        <position position="57"/>
    </location>
</feature>
<dbReference type="InterPro" id="IPR003594">
    <property type="entry name" value="HATPase_dom"/>
</dbReference>
<dbReference type="SMART" id="SM00331">
    <property type="entry name" value="PP2C_SIG"/>
    <property type="match status" value="1"/>
</dbReference>